<dbReference type="Proteomes" id="UP001209570">
    <property type="component" value="Unassembled WGS sequence"/>
</dbReference>
<dbReference type="PROSITE" id="PS51324">
    <property type="entry name" value="ERV_ALR"/>
    <property type="match status" value="1"/>
</dbReference>
<dbReference type="PANTHER" id="PTHR22897:SF8">
    <property type="entry name" value="SULFHYDRYL OXIDASE"/>
    <property type="match status" value="1"/>
</dbReference>
<comment type="caution">
    <text evidence="12">The sequence shown here is derived from an EMBL/GenBank/DDBJ whole genome shotgun (WGS) entry which is preliminary data.</text>
</comment>
<dbReference type="GO" id="GO:0016971">
    <property type="term" value="F:flavin-dependent sulfhydryl oxidase activity"/>
    <property type="evidence" value="ECO:0007669"/>
    <property type="project" value="InterPro"/>
</dbReference>
<gene>
    <name evidence="12" type="ORF">P43SY_003390</name>
</gene>
<dbReference type="EMBL" id="JAKCXM010000212">
    <property type="protein sequence ID" value="KAJ0398561.1"/>
    <property type="molecule type" value="Genomic_DNA"/>
</dbReference>
<evidence type="ECO:0000256" key="4">
    <source>
        <dbReference type="ARBA" id="ARBA00022827"/>
    </source>
</evidence>
<dbReference type="GO" id="GO:0003756">
    <property type="term" value="F:protein disulfide isomerase activity"/>
    <property type="evidence" value="ECO:0007669"/>
    <property type="project" value="TreeGrafter"/>
</dbReference>
<evidence type="ECO:0000256" key="8">
    <source>
        <dbReference type="RuleBase" id="RU371123"/>
    </source>
</evidence>
<evidence type="ECO:0000256" key="3">
    <source>
        <dbReference type="ARBA" id="ARBA00022729"/>
    </source>
</evidence>
<keyword evidence="2 8" id="KW-0285">Flavoprotein</keyword>
<evidence type="ECO:0000256" key="5">
    <source>
        <dbReference type="ARBA" id="ARBA00023002"/>
    </source>
</evidence>
<keyword evidence="5 8" id="KW-0560">Oxidoreductase</keyword>
<feature type="chain" id="PRO_5042099476" description="Sulfhydryl oxidase" evidence="9">
    <location>
        <begin position="24"/>
        <end position="909"/>
    </location>
</feature>
<dbReference type="SUPFAM" id="SSF52833">
    <property type="entry name" value="Thioredoxin-like"/>
    <property type="match status" value="1"/>
</dbReference>
<evidence type="ECO:0000256" key="1">
    <source>
        <dbReference type="ARBA" id="ARBA00001974"/>
    </source>
</evidence>
<dbReference type="InterPro" id="IPR036249">
    <property type="entry name" value="Thioredoxin-like_sf"/>
</dbReference>
<dbReference type="GO" id="GO:0006457">
    <property type="term" value="P:protein folding"/>
    <property type="evidence" value="ECO:0007669"/>
    <property type="project" value="TreeGrafter"/>
</dbReference>
<dbReference type="PANTHER" id="PTHR22897">
    <property type="entry name" value="QUIESCIN Q6-RELATED SULFHYDRYL OXIDASE"/>
    <property type="match status" value="1"/>
</dbReference>
<dbReference type="GO" id="GO:0000139">
    <property type="term" value="C:Golgi membrane"/>
    <property type="evidence" value="ECO:0007669"/>
    <property type="project" value="TreeGrafter"/>
</dbReference>
<dbReference type="Gene3D" id="3.40.30.10">
    <property type="entry name" value="Glutaredoxin"/>
    <property type="match status" value="1"/>
</dbReference>
<evidence type="ECO:0000259" key="11">
    <source>
        <dbReference type="PROSITE" id="PS51352"/>
    </source>
</evidence>
<accession>A0AAD5Q7I2</accession>
<comment type="cofactor">
    <cofactor evidence="1 8">
        <name>FAD</name>
        <dbReference type="ChEBI" id="CHEBI:57692"/>
    </cofactor>
</comment>
<keyword evidence="6" id="KW-1015">Disulfide bond</keyword>
<organism evidence="12 13">
    <name type="scientific">Pythium insidiosum</name>
    <name type="common">Pythiosis disease agent</name>
    <dbReference type="NCBI Taxonomy" id="114742"/>
    <lineage>
        <taxon>Eukaryota</taxon>
        <taxon>Sar</taxon>
        <taxon>Stramenopiles</taxon>
        <taxon>Oomycota</taxon>
        <taxon>Peronosporomycetes</taxon>
        <taxon>Pythiales</taxon>
        <taxon>Pythiaceae</taxon>
        <taxon>Pythium</taxon>
    </lineage>
</organism>
<feature type="domain" description="Thioredoxin" evidence="11">
    <location>
        <begin position="12"/>
        <end position="149"/>
    </location>
</feature>
<evidence type="ECO:0000313" key="13">
    <source>
        <dbReference type="Proteomes" id="UP001209570"/>
    </source>
</evidence>
<dbReference type="InterPro" id="IPR039798">
    <property type="entry name" value="Sulfhydryl_oxidase"/>
</dbReference>
<evidence type="ECO:0000259" key="10">
    <source>
        <dbReference type="PROSITE" id="PS51324"/>
    </source>
</evidence>
<dbReference type="InterPro" id="IPR017937">
    <property type="entry name" value="Thioredoxin_CS"/>
</dbReference>
<dbReference type="SUPFAM" id="SSF69000">
    <property type="entry name" value="FAD-dependent thiol oxidase"/>
    <property type="match status" value="1"/>
</dbReference>
<evidence type="ECO:0000256" key="9">
    <source>
        <dbReference type="SAM" id="SignalP"/>
    </source>
</evidence>
<dbReference type="EC" id="1.8.3.2" evidence="8"/>
<feature type="signal peptide" evidence="9">
    <location>
        <begin position="1"/>
        <end position="23"/>
    </location>
</feature>
<evidence type="ECO:0000256" key="6">
    <source>
        <dbReference type="ARBA" id="ARBA00023157"/>
    </source>
</evidence>
<name>A0AAD5Q7I2_PYTIN</name>
<dbReference type="InterPro" id="IPR013766">
    <property type="entry name" value="Thioredoxin_domain"/>
</dbReference>
<dbReference type="GO" id="GO:0005615">
    <property type="term" value="C:extracellular space"/>
    <property type="evidence" value="ECO:0007669"/>
    <property type="project" value="TreeGrafter"/>
</dbReference>
<keyword evidence="7" id="KW-0325">Glycoprotein</keyword>
<protein>
    <recommendedName>
        <fullName evidence="8">Sulfhydryl oxidase</fullName>
        <ecNumber evidence="8">1.8.3.2</ecNumber>
    </recommendedName>
</protein>
<dbReference type="PROSITE" id="PS00194">
    <property type="entry name" value="THIOREDOXIN_1"/>
    <property type="match status" value="1"/>
</dbReference>
<reference evidence="12" key="1">
    <citation type="submission" date="2021-12" db="EMBL/GenBank/DDBJ databases">
        <title>Prjna785345.</title>
        <authorList>
            <person name="Rujirawat T."/>
            <person name="Krajaejun T."/>
        </authorList>
    </citation>
    <scope>NUCLEOTIDE SEQUENCE</scope>
    <source>
        <strain evidence="12">Pi057C3</strain>
    </source>
</reference>
<dbReference type="InterPro" id="IPR036774">
    <property type="entry name" value="ERV/ALR_sulphydryl_oxid_sf"/>
</dbReference>
<feature type="domain" description="ERV/ALR sulfhydryl oxidase" evidence="10">
    <location>
        <begin position="288"/>
        <end position="401"/>
    </location>
</feature>
<dbReference type="CDD" id="cd02961">
    <property type="entry name" value="PDI_a_family"/>
    <property type="match status" value="1"/>
</dbReference>
<evidence type="ECO:0000256" key="7">
    <source>
        <dbReference type="ARBA" id="ARBA00023180"/>
    </source>
</evidence>
<comment type="catalytic activity">
    <reaction evidence="8">
        <text>2 R'C(R)SH + O2 = R'C(R)S-S(R)CR' + H2O2</text>
        <dbReference type="Rhea" id="RHEA:17357"/>
        <dbReference type="ChEBI" id="CHEBI:15379"/>
        <dbReference type="ChEBI" id="CHEBI:16240"/>
        <dbReference type="ChEBI" id="CHEBI:16520"/>
        <dbReference type="ChEBI" id="CHEBI:17412"/>
        <dbReference type="EC" id="1.8.3.2"/>
    </reaction>
</comment>
<dbReference type="Pfam" id="PF00085">
    <property type="entry name" value="Thioredoxin"/>
    <property type="match status" value="1"/>
</dbReference>
<dbReference type="PROSITE" id="PS51352">
    <property type="entry name" value="THIOREDOXIN_2"/>
    <property type="match status" value="1"/>
</dbReference>
<dbReference type="AlphaFoldDB" id="A0AAD5Q7I2"/>
<keyword evidence="4 8" id="KW-0274">FAD</keyword>
<dbReference type="Pfam" id="PF04777">
    <property type="entry name" value="Evr1_Alr"/>
    <property type="match status" value="1"/>
</dbReference>
<dbReference type="Gene3D" id="1.20.120.310">
    <property type="entry name" value="ERV/ALR sulfhydryl oxidase domain"/>
    <property type="match status" value="1"/>
</dbReference>
<dbReference type="InterPro" id="IPR017905">
    <property type="entry name" value="ERV/ALR_sulphydryl_oxidase"/>
</dbReference>
<keyword evidence="3 9" id="KW-0732">Signal</keyword>
<evidence type="ECO:0000313" key="12">
    <source>
        <dbReference type="EMBL" id="KAJ0398561.1"/>
    </source>
</evidence>
<keyword evidence="13" id="KW-1185">Reference proteome</keyword>
<proteinExistence type="predicted"/>
<evidence type="ECO:0000256" key="2">
    <source>
        <dbReference type="ARBA" id="ARBA00022630"/>
    </source>
</evidence>
<sequence>MTTRATWTRSLLALALLAPLAHAMFRDSSPLFKDSFHVHSLTDETFDKTVNRTNEVWLVDFYAPWCPHCRDFAPELEKIATFYAASATVHVGAVDCTKNSDVCNKENIMAYPTLRLFHVPKANGVMQKMSFAGRKNLKSVVMWAESALSTVDVSSGMSVTNLDEQLELVRSDPAVDGHGLPQERSAQMKYSHLQDAGSAAVFTLENSLFIGTNVLEGDRLHAALKWVESLAATFPLETNRKVFRDLAAAMKKRESWSQSAWTSLIIKWKAVAKETTYPKTLLVYDEEAAWAHCTTYTCGLWTLFHSMSVVAGSPSCPLKPSEVAAAIRLFVMHFFGCQECVKHFLVANPPSRIDELAQSDAAGNQALMLWLWKMHNKVNKVTRKGFWPSIQSCPVCYADNVRTPSFDPAVLREDELAKYITVIYEQREGDVWRLTYANSGLGSLVRESMDGYSLFLLIGLVMLLFVASSHRHKIGSAADALWKREHSAKAQGNMSQWFESEIATEGRGATSVTEDQWIAWDERLALAPGLAAKKALVSSPDSVRPDATYRAAWFPLLEAQELLIEATPEALERADQVLKDAQRELVSQLRKLRQSKMHKRADRLSHRHALLSLEVTIQRNAEASVIQERSQRLASLMNIQPNDHAPSHVDADVAQTEAVPTSLDYIDSIYQDMKDNASSFGSRKAHKILPVSELRVLLEKDPARFKSDLAFALRYVQLLRADLTSQRQYALNDDDESRLRQLLAPSFLDDAKPLLMVRWLGNKAAEWISKLPSHGAELAEWSKGTEISFCESSPKYFAADDDLNLFVRVRNVKTLTIQLYEVRTIDYYTRVRQEVRGDICLDGLLPNEEQQIDLSHLAAWQEARVPIRAFSLLVSHPTLGVHVEQVAPPVLATTSGEFQDREAQEALWY</sequence>